<keyword evidence="3 4" id="KW-0560">Oxidoreductase</keyword>
<keyword evidence="9" id="KW-1185">Reference proteome</keyword>
<evidence type="ECO:0000256" key="4">
    <source>
        <dbReference type="HAMAP-Rule" id="MF_01925"/>
    </source>
</evidence>
<dbReference type="SUPFAM" id="SSF51735">
    <property type="entry name" value="NAD(P)-binding Rossmann-fold domains"/>
    <property type="match status" value="1"/>
</dbReference>
<keyword evidence="4" id="KW-0641">Proline biosynthesis</keyword>
<evidence type="ECO:0000259" key="6">
    <source>
        <dbReference type="Pfam" id="PF03807"/>
    </source>
</evidence>
<dbReference type="EC" id="1.5.1.2" evidence="4"/>
<keyword evidence="5" id="KW-0812">Transmembrane</keyword>
<dbReference type="InterPro" id="IPR000304">
    <property type="entry name" value="Pyrroline-COOH_reductase"/>
</dbReference>
<dbReference type="SUPFAM" id="SSF48179">
    <property type="entry name" value="6-phosphogluconate dehydrogenase C-terminal domain-like"/>
    <property type="match status" value="1"/>
</dbReference>
<accession>A0ABU9G2S0</accession>
<dbReference type="EMBL" id="JBAKAR010000003">
    <property type="protein sequence ID" value="MEL0612575.1"/>
    <property type="molecule type" value="Genomic_DNA"/>
</dbReference>
<keyword evidence="2 4" id="KW-0521">NADP</keyword>
<evidence type="ECO:0000256" key="2">
    <source>
        <dbReference type="ARBA" id="ARBA00022857"/>
    </source>
</evidence>
<evidence type="ECO:0000256" key="5">
    <source>
        <dbReference type="SAM" id="Phobius"/>
    </source>
</evidence>
<keyword evidence="4" id="KW-0963">Cytoplasm</keyword>
<proteinExistence type="inferred from homology"/>
<dbReference type="InterPro" id="IPR029036">
    <property type="entry name" value="P5CR_dimer"/>
</dbReference>
<dbReference type="HAMAP" id="MF_01925">
    <property type="entry name" value="P5C_reductase"/>
    <property type="match status" value="1"/>
</dbReference>
<dbReference type="PANTHER" id="PTHR11645">
    <property type="entry name" value="PYRROLINE-5-CARBOXYLATE REDUCTASE"/>
    <property type="match status" value="1"/>
</dbReference>
<name>A0ABU9G2S0_9GAMM</name>
<feature type="transmembrane region" description="Helical" evidence="5">
    <location>
        <begin position="7"/>
        <end position="26"/>
    </location>
</feature>
<comment type="catalytic activity">
    <reaction evidence="4">
        <text>L-proline + NAD(+) = (S)-1-pyrroline-5-carboxylate + NADH + 2 H(+)</text>
        <dbReference type="Rhea" id="RHEA:14105"/>
        <dbReference type="ChEBI" id="CHEBI:15378"/>
        <dbReference type="ChEBI" id="CHEBI:17388"/>
        <dbReference type="ChEBI" id="CHEBI:57540"/>
        <dbReference type="ChEBI" id="CHEBI:57945"/>
        <dbReference type="ChEBI" id="CHEBI:60039"/>
        <dbReference type="EC" id="1.5.1.2"/>
    </reaction>
</comment>
<keyword evidence="5" id="KW-1133">Transmembrane helix</keyword>
<feature type="domain" description="Pyrroline-5-carboxylate reductase dimerisation" evidence="7">
    <location>
        <begin position="158"/>
        <end position="262"/>
    </location>
</feature>
<dbReference type="PANTHER" id="PTHR11645:SF0">
    <property type="entry name" value="PYRROLINE-5-CARBOXYLATE REDUCTASE 3"/>
    <property type="match status" value="1"/>
</dbReference>
<evidence type="ECO:0000256" key="3">
    <source>
        <dbReference type="ARBA" id="ARBA00023002"/>
    </source>
</evidence>
<evidence type="ECO:0000259" key="7">
    <source>
        <dbReference type="Pfam" id="PF14748"/>
    </source>
</evidence>
<comment type="function">
    <text evidence="4">Catalyzes the reduction of 1-pyrroline-5-carboxylate (PCA) to L-proline.</text>
</comment>
<organism evidence="8 9">
    <name type="scientific">Marinomonas arenicola</name>
    <dbReference type="NCBI Taxonomy" id="569601"/>
    <lineage>
        <taxon>Bacteria</taxon>
        <taxon>Pseudomonadati</taxon>
        <taxon>Pseudomonadota</taxon>
        <taxon>Gammaproteobacteria</taxon>
        <taxon>Oceanospirillales</taxon>
        <taxon>Oceanospirillaceae</taxon>
        <taxon>Marinomonas</taxon>
    </lineage>
</organism>
<dbReference type="Proteomes" id="UP001379949">
    <property type="component" value="Unassembled WGS sequence"/>
</dbReference>
<dbReference type="InterPro" id="IPR028939">
    <property type="entry name" value="P5C_Rdtase_cat_N"/>
</dbReference>
<comment type="pathway">
    <text evidence="4">Amino-acid biosynthesis; L-proline biosynthesis; L-proline from L-glutamate 5-semialdehyde: step 1/1.</text>
</comment>
<comment type="subcellular location">
    <subcellularLocation>
        <location evidence="4">Cytoplasm</location>
    </subcellularLocation>
</comment>
<dbReference type="Pfam" id="PF03807">
    <property type="entry name" value="F420_oxidored"/>
    <property type="match status" value="1"/>
</dbReference>
<comment type="catalytic activity">
    <reaction evidence="4">
        <text>L-proline + NADP(+) = (S)-1-pyrroline-5-carboxylate + NADPH + 2 H(+)</text>
        <dbReference type="Rhea" id="RHEA:14109"/>
        <dbReference type="ChEBI" id="CHEBI:15378"/>
        <dbReference type="ChEBI" id="CHEBI:17388"/>
        <dbReference type="ChEBI" id="CHEBI:57783"/>
        <dbReference type="ChEBI" id="CHEBI:58349"/>
        <dbReference type="ChEBI" id="CHEBI:60039"/>
        <dbReference type="EC" id="1.5.1.2"/>
    </reaction>
</comment>
<comment type="similarity">
    <text evidence="1 4">Belongs to the pyrroline-5-carboxylate reductase family.</text>
</comment>
<feature type="domain" description="Pyrroline-5-carboxylate reductase catalytic N-terminal" evidence="6">
    <location>
        <begin position="8"/>
        <end position="95"/>
    </location>
</feature>
<dbReference type="PIRSF" id="PIRSF000193">
    <property type="entry name" value="Pyrrol-5-carb_rd"/>
    <property type="match status" value="1"/>
</dbReference>
<reference evidence="8 9" key="1">
    <citation type="submission" date="2024-02" db="EMBL/GenBank/DDBJ databases">
        <title>Bacteria isolated from the canopy kelp, Nereocystis luetkeana.</title>
        <authorList>
            <person name="Pfister C.A."/>
            <person name="Younker I.T."/>
            <person name="Light S.H."/>
        </authorList>
    </citation>
    <scope>NUCLEOTIDE SEQUENCE [LARGE SCALE GENOMIC DNA]</scope>
    <source>
        <strain evidence="8 9">TI.4.07</strain>
    </source>
</reference>
<protein>
    <recommendedName>
        <fullName evidence="4">Pyrroline-5-carboxylate reductase</fullName>
        <shortName evidence="4">P5C reductase</shortName>
        <shortName evidence="4">P5CR</shortName>
        <ecNumber evidence="4">1.5.1.2</ecNumber>
    </recommendedName>
    <alternativeName>
        <fullName evidence="4">PCA reductase</fullName>
    </alternativeName>
</protein>
<gene>
    <name evidence="4" type="primary">proC</name>
    <name evidence="8" type="ORF">V6242_05425</name>
</gene>
<dbReference type="Gene3D" id="3.40.50.720">
    <property type="entry name" value="NAD(P)-binding Rossmann-like Domain"/>
    <property type="match status" value="1"/>
</dbReference>
<dbReference type="Pfam" id="PF14748">
    <property type="entry name" value="P5CR_dimer"/>
    <property type="match status" value="1"/>
</dbReference>
<dbReference type="Gene3D" id="1.10.3730.10">
    <property type="entry name" value="ProC C-terminal domain-like"/>
    <property type="match status" value="1"/>
</dbReference>
<evidence type="ECO:0000256" key="1">
    <source>
        <dbReference type="ARBA" id="ARBA00005525"/>
    </source>
</evidence>
<keyword evidence="5" id="KW-0472">Membrane</keyword>
<dbReference type="InterPro" id="IPR008927">
    <property type="entry name" value="6-PGluconate_DH-like_C_sf"/>
</dbReference>
<keyword evidence="4" id="KW-0028">Amino-acid biosynthesis</keyword>
<dbReference type="RefSeq" id="WP_341566561.1">
    <property type="nucleotide sequence ID" value="NZ_JBAKAR010000003.1"/>
</dbReference>
<comment type="caution">
    <text evidence="8">The sequence shown here is derived from an EMBL/GenBank/DDBJ whole genome shotgun (WGS) entry which is preliminary data.</text>
</comment>
<evidence type="ECO:0000313" key="8">
    <source>
        <dbReference type="EMBL" id="MEL0612575.1"/>
    </source>
</evidence>
<evidence type="ECO:0000313" key="9">
    <source>
        <dbReference type="Proteomes" id="UP001379949"/>
    </source>
</evidence>
<dbReference type="InterPro" id="IPR036291">
    <property type="entry name" value="NAD(P)-bd_dom_sf"/>
</dbReference>
<sequence>MNDKQRVIGVIGGTGWLGAAIVNGILQSHDFANTRLIVSYRTHAPRETSAQVSVTQDNQYLVEQSDMVILSVRPQDWPAINIDLKGKLVISVMAGITAAQISEGAHTSKVIRSLPNAAASINESYTPWFASQACSTDDLSIIPTLFNTFGTEDQCEIEDDIDYLTAISGAGPAYPALLAQALEESALTHGLPRHIARHAANAVIRGSGGLLEDLNSYPEQLVNVFENYGGTTAAGLISMRQAGFIKAVDQGVNAAYQRAKTLGR</sequence>